<dbReference type="EMBL" id="JAUTBK010000002">
    <property type="protein sequence ID" value="MDQ1207310.1"/>
    <property type="molecule type" value="Genomic_DNA"/>
</dbReference>
<comment type="caution">
    <text evidence="2">The sequence shown here is derived from an EMBL/GenBank/DDBJ whole genome shotgun (WGS) entry which is preliminary data.</text>
</comment>
<evidence type="ECO:0000313" key="2">
    <source>
        <dbReference type="EMBL" id="MDQ1207310.1"/>
    </source>
</evidence>
<dbReference type="Proteomes" id="UP001233360">
    <property type="component" value="Unassembled WGS sequence"/>
</dbReference>
<reference evidence="2 3" key="1">
    <citation type="submission" date="2023-07" db="EMBL/GenBank/DDBJ databases">
        <title>Functional and genomic diversity of the sorghum phyllosphere microbiome.</title>
        <authorList>
            <person name="Shade A."/>
        </authorList>
    </citation>
    <scope>NUCLEOTIDE SEQUENCE [LARGE SCALE GENOMIC DNA]</scope>
    <source>
        <strain evidence="2 3">SORGH_AS_0887</strain>
    </source>
</reference>
<keyword evidence="1" id="KW-0732">Signal</keyword>
<keyword evidence="3" id="KW-1185">Reference proteome</keyword>
<organism evidence="2 3">
    <name type="scientific">Acinetobacter baylyi</name>
    <dbReference type="NCBI Taxonomy" id="202950"/>
    <lineage>
        <taxon>Bacteria</taxon>
        <taxon>Pseudomonadati</taxon>
        <taxon>Pseudomonadota</taxon>
        <taxon>Gammaproteobacteria</taxon>
        <taxon>Moraxellales</taxon>
        <taxon>Moraxellaceae</taxon>
        <taxon>Acinetobacter</taxon>
    </lineage>
</organism>
<feature type="chain" id="PRO_5045410851" description="Lipoprotein" evidence="1">
    <location>
        <begin position="20"/>
        <end position="165"/>
    </location>
</feature>
<gene>
    <name evidence="2" type="ORF">QE380_000233</name>
</gene>
<evidence type="ECO:0000313" key="3">
    <source>
        <dbReference type="Proteomes" id="UP001233360"/>
    </source>
</evidence>
<accession>A0ABU0URY1</accession>
<dbReference type="RefSeq" id="WP_120430102.1">
    <property type="nucleotide sequence ID" value="NZ_JAUTBK010000002.1"/>
</dbReference>
<proteinExistence type="predicted"/>
<evidence type="ECO:0000256" key="1">
    <source>
        <dbReference type="SAM" id="SignalP"/>
    </source>
</evidence>
<dbReference type="PROSITE" id="PS51257">
    <property type="entry name" value="PROKAR_LIPOPROTEIN"/>
    <property type="match status" value="1"/>
</dbReference>
<feature type="signal peptide" evidence="1">
    <location>
        <begin position="1"/>
        <end position="19"/>
    </location>
</feature>
<protein>
    <recommendedName>
        <fullName evidence="4">Lipoprotein</fullName>
    </recommendedName>
</protein>
<sequence length="165" mass="18855">MLKTIKLFLSLVTISVLSACTTPPLSTTVSQQEQRDLALQTAIIQFTKQPNINFSKAFVDLNENHKNDAIVLLRDRNWCGSGGCTLLIFEKQHRKYKLISQSTVTDAPIYALNTYHQGWRDLAVYSRKRGFVRFKYDGQRYPSNPSILNIIQQFDERSATLLIGQ</sequence>
<name>A0ABU0URY1_ACIBI</name>
<evidence type="ECO:0008006" key="4">
    <source>
        <dbReference type="Google" id="ProtNLM"/>
    </source>
</evidence>